<dbReference type="SUPFAM" id="SSF52833">
    <property type="entry name" value="Thioredoxin-like"/>
    <property type="match status" value="1"/>
</dbReference>
<dbReference type="Proteomes" id="UP000656804">
    <property type="component" value="Unassembled WGS sequence"/>
</dbReference>
<dbReference type="InterPro" id="IPR036249">
    <property type="entry name" value="Thioredoxin-like_sf"/>
</dbReference>
<evidence type="ECO:0000313" key="2">
    <source>
        <dbReference type="Proteomes" id="UP000656804"/>
    </source>
</evidence>
<proteinExistence type="predicted"/>
<gene>
    <name evidence="1" type="ORF">ISG29_06250</name>
</gene>
<dbReference type="AlphaFoldDB" id="A0A930Y6T5"/>
<evidence type="ECO:0000313" key="1">
    <source>
        <dbReference type="EMBL" id="MBF4161286.1"/>
    </source>
</evidence>
<dbReference type="InterPro" id="IPR009737">
    <property type="entry name" value="Aim32/Apd1-like"/>
</dbReference>
<organism evidence="1 2">
    <name type="scientific">Nocardioides acrostichi</name>
    <dbReference type="NCBI Taxonomy" id="2784339"/>
    <lineage>
        <taxon>Bacteria</taxon>
        <taxon>Bacillati</taxon>
        <taxon>Actinomycetota</taxon>
        <taxon>Actinomycetes</taxon>
        <taxon>Propionibacteriales</taxon>
        <taxon>Nocardioidaceae</taxon>
        <taxon>Nocardioides</taxon>
    </lineage>
</organism>
<dbReference type="EMBL" id="JADIVZ010000002">
    <property type="protein sequence ID" value="MBF4161286.1"/>
    <property type="molecule type" value="Genomic_DNA"/>
</dbReference>
<sequence length="305" mass="32026">MSSSPSEVPPDVPSDFQCAAASLADAEPQSGTAPIDACWLLVEVPGPWGSDALTGARMPEPVRAYLAGLDGVRVQLIRRPDGARSTGAQVFVVHLDVADPTAPALAWATLLPHLDDVLAVDPHAEPSEHDGWEPVTEPTWFCCTNGSRDRCCALLGRPVTAALAERWPGTTWEVDHLGGHRFAGTLLALPSGLVLGRLDADTAAAAAAEVVEGRWPAGHVRGRAGAPAAVQAALAHVVQRRGLSGPDALTVREVAPDGDAVRVVLDLTEGGSVEQIEVEATSQQVMRRQSCAKPGLKPAAWWTTR</sequence>
<accession>A0A930Y6T5</accession>
<reference evidence="1" key="1">
    <citation type="submission" date="2020-11" db="EMBL/GenBank/DDBJ databases">
        <title>Nocardioides sp. CBS4Y-1, whole genome shotgun sequence.</title>
        <authorList>
            <person name="Tuo L."/>
        </authorList>
    </citation>
    <scope>NUCLEOTIDE SEQUENCE</scope>
    <source>
        <strain evidence="1">CBS4Y-1</strain>
    </source>
</reference>
<dbReference type="RefSeq" id="WP_194502526.1">
    <property type="nucleotide sequence ID" value="NZ_JADIVZ010000002.1"/>
</dbReference>
<protein>
    <submittedName>
        <fullName evidence="1">Sucrase ferredoxin</fullName>
    </submittedName>
</protein>
<comment type="caution">
    <text evidence="1">The sequence shown here is derived from an EMBL/GenBank/DDBJ whole genome shotgun (WGS) entry which is preliminary data.</text>
</comment>
<name>A0A930Y6T5_9ACTN</name>
<keyword evidence="2" id="KW-1185">Reference proteome</keyword>
<dbReference type="Pfam" id="PF06999">
    <property type="entry name" value="Suc_Fer-like"/>
    <property type="match status" value="1"/>
</dbReference>